<dbReference type="EMBL" id="JAVEPI010000001">
    <property type="protein sequence ID" value="KAK1444349.1"/>
    <property type="molecule type" value="Genomic_DNA"/>
</dbReference>
<evidence type="ECO:0000313" key="2">
    <source>
        <dbReference type="EMBL" id="KAK1444349.1"/>
    </source>
</evidence>
<dbReference type="Proteomes" id="UP001230268">
    <property type="component" value="Unassembled WGS sequence"/>
</dbReference>
<proteinExistence type="predicted"/>
<dbReference type="PROSITE" id="PS51257">
    <property type="entry name" value="PROKAR_LIPOPROTEIN"/>
    <property type="match status" value="1"/>
</dbReference>
<name>A0AAD8PFJ5_BABGI</name>
<evidence type="ECO:0000313" key="3">
    <source>
        <dbReference type="Proteomes" id="UP001230268"/>
    </source>
</evidence>
<evidence type="ECO:0000256" key="1">
    <source>
        <dbReference type="SAM" id="SignalP"/>
    </source>
</evidence>
<keyword evidence="1" id="KW-0732">Signal</keyword>
<comment type="caution">
    <text evidence="2">The sequence shown here is derived from an EMBL/GenBank/DDBJ whole genome shotgun (WGS) entry which is preliminary data.</text>
</comment>
<feature type="signal peptide" evidence="1">
    <location>
        <begin position="1"/>
        <end position="19"/>
    </location>
</feature>
<gene>
    <name evidence="2" type="ORF">BgAZ_102550</name>
</gene>
<accession>A0AAD8PFJ5</accession>
<dbReference type="AlphaFoldDB" id="A0AAD8PFJ5"/>
<reference evidence="2" key="1">
    <citation type="submission" date="2023-08" db="EMBL/GenBank/DDBJ databases">
        <title>Draft sequence of the Babesia gibsoni genome.</title>
        <authorList>
            <person name="Yamagishi J.Y."/>
            <person name="Xuan X.X."/>
        </authorList>
    </citation>
    <scope>NUCLEOTIDE SEQUENCE</scope>
    <source>
        <strain evidence="2">Azabu</strain>
    </source>
</reference>
<organism evidence="2 3">
    <name type="scientific">Babesia gibsoni</name>
    <dbReference type="NCBI Taxonomy" id="33632"/>
    <lineage>
        <taxon>Eukaryota</taxon>
        <taxon>Sar</taxon>
        <taxon>Alveolata</taxon>
        <taxon>Apicomplexa</taxon>
        <taxon>Aconoidasida</taxon>
        <taxon>Piroplasmida</taxon>
        <taxon>Babesiidae</taxon>
        <taxon>Babesia</taxon>
    </lineage>
</organism>
<sequence>MKAFLLTLYPFIVASFVGCFPPGGGFLGLVSQPKNLAEQLDILQEVGGLFLNDKEGHCEELQHHFEEHGVGGFFGGYCEDIVGLFEGAVELYELLVKPHAGGQPEVPGGHEDRLLHHVGAVFPFLQGMRRNLVRLLHELEGDLPEGLHVNDEEVAPFFVDHGFPVELLADVPVQDVHEMLEGFLAEGQPLDKVLHGHGVGLTLVQPRKLGDKVLWLHEFALAVANKPPFEQALLGEFHDVPFGPQVVEVLKELAGADGMLHKAVEMNRVSANIILGGRELHFEDFGEGYVGHYLQLLKQFLGGFRPEILKIALLFKECCPAQAGRDFPVEFLESGEFHAVEVPCQAGKFVAVDGPLGKLEALLNEEAQ</sequence>
<keyword evidence="3" id="KW-1185">Reference proteome</keyword>
<protein>
    <submittedName>
        <fullName evidence="2">Uncharacterized protein</fullName>
    </submittedName>
</protein>
<feature type="chain" id="PRO_5042285108" evidence="1">
    <location>
        <begin position="20"/>
        <end position="368"/>
    </location>
</feature>